<proteinExistence type="predicted"/>
<evidence type="ECO:0000313" key="7">
    <source>
        <dbReference type="EMBL" id="KIF83055.1"/>
    </source>
</evidence>
<keyword evidence="5" id="KW-0411">Iron-sulfur</keyword>
<dbReference type="NCBIfam" id="TIGR03977">
    <property type="entry name" value="rSAM_pair_HxsC"/>
    <property type="match status" value="1"/>
</dbReference>
<evidence type="ECO:0000256" key="1">
    <source>
        <dbReference type="ARBA" id="ARBA00001966"/>
    </source>
</evidence>
<dbReference type="SFLD" id="SFLDS00029">
    <property type="entry name" value="Radical_SAM"/>
    <property type="match status" value="1"/>
</dbReference>
<dbReference type="GO" id="GO:0051536">
    <property type="term" value="F:iron-sulfur cluster binding"/>
    <property type="evidence" value="ECO:0007669"/>
    <property type="project" value="UniProtKB-KW"/>
</dbReference>
<dbReference type="SFLD" id="SFLDG01103">
    <property type="entry name" value="Uncharacterised_Radical_SAM_Su"/>
    <property type="match status" value="1"/>
</dbReference>
<dbReference type="InterPro" id="IPR050377">
    <property type="entry name" value="Radical_SAM_PqqE_MftC-like"/>
</dbReference>
<accession>A0A0C2BP51</accession>
<evidence type="ECO:0000256" key="2">
    <source>
        <dbReference type="ARBA" id="ARBA00022691"/>
    </source>
</evidence>
<dbReference type="PANTHER" id="PTHR11228:SF7">
    <property type="entry name" value="PQQA PEPTIDE CYCLASE"/>
    <property type="match status" value="1"/>
</dbReference>
<dbReference type="InterPro" id="IPR058240">
    <property type="entry name" value="rSAM_sf"/>
</dbReference>
<name>A0A0C2BP51_9BURK</name>
<evidence type="ECO:0000259" key="6">
    <source>
        <dbReference type="Pfam" id="PF04055"/>
    </source>
</evidence>
<organism evidence="7 8">
    <name type="scientific">Noviherbaspirillum autotrophicum</name>
    <dbReference type="NCBI Taxonomy" id="709839"/>
    <lineage>
        <taxon>Bacteria</taxon>
        <taxon>Pseudomonadati</taxon>
        <taxon>Pseudomonadota</taxon>
        <taxon>Betaproteobacteria</taxon>
        <taxon>Burkholderiales</taxon>
        <taxon>Oxalobacteraceae</taxon>
        <taxon>Noviherbaspirillum</taxon>
    </lineage>
</organism>
<dbReference type="SUPFAM" id="SSF102114">
    <property type="entry name" value="Radical SAM enzymes"/>
    <property type="match status" value="1"/>
</dbReference>
<comment type="caution">
    <text evidence="7">The sequence shown here is derived from an EMBL/GenBank/DDBJ whole genome shotgun (WGS) entry which is preliminary data.</text>
</comment>
<dbReference type="CDD" id="cd01335">
    <property type="entry name" value="Radical_SAM"/>
    <property type="match status" value="1"/>
</dbReference>
<dbReference type="Pfam" id="PF04055">
    <property type="entry name" value="Radical_SAM"/>
    <property type="match status" value="1"/>
</dbReference>
<evidence type="ECO:0000256" key="4">
    <source>
        <dbReference type="ARBA" id="ARBA00023004"/>
    </source>
</evidence>
<evidence type="ECO:0000256" key="3">
    <source>
        <dbReference type="ARBA" id="ARBA00022723"/>
    </source>
</evidence>
<dbReference type="InterPro" id="IPR007197">
    <property type="entry name" value="rSAM"/>
</dbReference>
<dbReference type="InterPro" id="IPR024032">
    <property type="entry name" value="rSAM_paired_HxsC"/>
</dbReference>
<dbReference type="OrthoDB" id="4501241at2"/>
<protein>
    <submittedName>
        <fullName evidence="7">Radical SAM protein</fullName>
    </submittedName>
</protein>
<keyword evidence="3" id="KW-0479">Metal-binding</keyword>
<comment type="cofactor">
    <cofactor evidence="1">
        <name>[4Fe-4S] cluster</name>
        <dbReference type="ChEBI" id="CHEBI:49883"/>
    </cofactor>
</comment>
<evidence type="ECO:0000256" key="5">
    <source>
        <dbReference type="ARBA" id="ARBA00023014"/>
    </source>
</evidence>
<evidence type="ECO:0000313" key="8">
    <source>
        <dbReference type="Proteomes" id="UP000031572"/>
    </source>
</evidence>
<dbReference type="GO" id="GO:0046872">
    <property type="term" value="F:metal ion binding"/>
    <property type="evidence" value="ECO:0007669"/>
    <property type="project" value="UniProtKB-KW"/>
</dbReference>
<dbReference type="Proteomes" id="UP000031572">
    <property type="component" value="Unassembled WGS sequence"/>
</dbReference>
<dbReference type="GO" id="GO:0003824">
    <property type="term" value="F:catalytic activity"/>
    <property type="evidence" value="ECO:0007669"/>
    <property type="project" value="InterPro"/>
</dbReference>
<keyword evidence="8" id="KW-1185">Reference proteome</keyword>
<sequence length="376" mass="41727">MRKMPALYGLPTARQIYRVTNIEDVAAEWAPGLRFLVKIATEDDVGTVARLIKSGLTGLSAAQAAGLEIGDIVLPIPDKDEVIVLYRESDLHHSLFLTNRCNSYCLMCSQPPTKQDDSWLVEEAIDIVRHIRVSPSVLGISGGEPLLLGAGLRKVLDCIEKFHPETHIEVLTNGRLFCNPRTVEVVLSNLTAQATWLVPLYGHADFVHDFVVQTPGAFEETLAGLLALREARKSVQLRVVLIEPTLRVLPELCGFVGRNLPFVREVALMGCEPIGFALANREQCEVDLAEWTGMIDQAGKLLRRLRVPFVLMNVPLCALPKALWKHAHRSISDWKNVYANECSSCEVKDKCAGLFAWHERGWKPATIRPITEGAVL</sequence>
<dbReference type="InterPro" id="IPR013785">
    <property type="entry name" value="Aldolase_TIM"/>
</dbReference>
<dbReference type="AlphaFoldDB" id="A0A0C2BP51"/>
<reference evidence="7 8" key="1">
    <citation type="submission" date="2014-12" db="EMBL/GenBank/DDBJ databases">
        <title>Denitrispirillum autotrophicum gen. nov., sp. nov., Denitrifying, Facultatively Autotrophic Bacteria Isolated from Rice Paddy Soil.</title>
        <authorList>
            <person name="Ishii S."/>
            <person name="Ashida N."/>
            <person name="Ohno H."/>
            <person name="Otsuka S."/>
            <person name="Yokota A."/>
            <person name="Senoo K."/>
        </authorList>
    </citation>
    <scope>NUCLEOTIDE SEQUENCE [LARGE SCALE GENOMIC DNA]</scope>
    <source>
        <strain evidence="7 8">TSA66</strain>
    </source>
</reference>
<dbReference type="PANTHER" id="PTHR11228">
    <property type="entry name" value="RADICAL SAM DOMAIN PROTEIN"/>
    <property type="match status" value="1"/>
</dbReference>
<dbReference type="Gene3D" id="3.20.20.70">
    <property type="entry name" value="Aldolase class I"/>
    <property type="match status" value="1"/>
</dbReference>
<dbReference type="EMBL" id="JWJG01000028">
    <property type="protein sequence ID" value="KIF83055.1"/>
    <property type="molecule type" value="Genomic_DNA"/>
</dbReference>
<keyword evidence="4" id="KW-0408">Iron</keyword>
<dbReference type="STRING" id="709839.TSA66_23010"/>
<feature type="domain" description="Radical SAM core" evidence="6">
    <location>
        <begin position="97"/>
        <end position="242"/>
    </location>
</feature>
<gene>
    <name evidence="7" type="ORF">TSA66_23010</name>
</gene>
<keyword evidence="2" id="KW-0949">S-adenosyl-L-methionine</keyword>